<proteinExistence type="predicted"/>
<evidence type="ECO:0000313" key="1">
    <source>
        <dbReference type="EMBL" id="KIM25501.1"/>
    </source>
</evidence>
<dbReference type="HOGENOM" id="CLU_048453_0_0_1"/>
<dbReference type="GO" id="GO:0005634">
    <property type="term" value="C:nucleus"/>
    <property type="evidence" value="ECO:0007669"/>
    <property type="project" value="TreeGrafter"/>
</dbReference>
<sequence length="430" mass="48343">MDQETQTTKAFRRWLQQNGAYIHPSAFFAQGPYGFSLFTSTTLDKDSTIVSCPFDLILTPLVAKNALQSLVGSQCTLNDREAVCAYLVLHSAACRMKIEAVKQPDEINKILRHQEYIDTLPTSLTTPLFFSEQELELLRGTNLYAATVERKQQWQEGWRVALTYLQTLHLTEEDFTWENFIRAQTWLSSRAFPSSLMEDPPSLFNPTAAPVLVPLVDALNHARGTPISWSIDQRDRNSDNPSPKSLSLVSHNAIQSGDELFNNYGPKGNSELLLGYGFTLPANPDDTLLLKLPGSEHRFTIARGAQGDAQAVWDEVGRRLEEGFPREDEMDDDDEDNEDVKNAELQLEIGQVLPEMLRDLQAKLPRPPERNAPPLVGVRSDIRQMINEYAKGQREILDDLLAFADTRLKAAIDRAQELGIDITLGSEDED</sequence>
<reference evidence="2" key="2">
    <citation type="submission" date="2015-01" db="EMBL/GenBank/DDBJ databases">
        <title>Evolutionary Origins and Diversification of the Mycorrhizal Mutualists.</title>
        <authorList>
            <consortium name="DOE Joint Genome Institute"/>
            <consortium name="Mycorrhizal Genomics Consortium"/>
            <person name="Kohler A."/>
            <person name="Kuo A."/>
            <person name="Nagy L.G."/>
            <person name="Floudas D."/>
            <person name="Copeland A."/>
            <person name="Barry K.W."/>
            <person name="Cichocki N."/>
            <person name="Veneault-Fourrey C."/>
            <person name="LaButti K."/>
            <person name="Lindquist E.A."/>
            <person name="Lipzen A."/>
            <person name="Lundell T."/>
            <person name="Morin E."/>
            <person name="Murat C."/>
            <person name="Riley R."/>
            <person name="Ohm R."/>
            <person name="Sun H."/>
            <person name="Tunlid A."/>
            <person name="Henrissat B."/>
            <person name="Grigoriev I.V."/>
            <person name="Hibbett D.S."/>
            <person name="Martin F."/>
        </authorList>
    </citation>
    <scope>NUCLEOTIDE SEQUENCE [LARGE SCALE GENOMIC DNA]</scope>
    <source>
        <strain evidence="2">MAFF 305830</strain>
    </source>
</reference>
<dbReference type="InterPro" id="IPR046341">
    <property type="entry name" value="SET_dom_sf"/>
</dbReference>
<dbReference type="OrthoDB" id="42889at2759"/>
<dbReference type="Proteomes" id="UP000054097">
    <property type="component" value="Unassembled WGS sequence"/>
</dbReference>
<dbReference type="PANTHER" id="PTHR13271">
    <property type="entry name" value="UNCHARACTERIZED PUTATIVE METHYLTRANSFERASE"/>
    <property type="match status" value="1"/>
</dbReference>
<keyword evidence="2" id="KW-1185">Reference proteome</keyword>
<dbReference type="InterPro" id="IPR044432">
    <property type="entry name" value="Set10/Efm1_SET"/>
</dbReference>
<dbReference type="PANTHER" id="PTHR13271:SF147">
    <property type="entry name" value="PROTEIN-LYSINE N-METHYLTRANSFERASE EFM1-RELATED"/>
    <property type="match status" value="1"/>
</dbReference>
<evidence type="ECO:0000313" key="2">
    <source>
        <dbReference type="Proteomes" id="UP000054097"/>
    </source>
</evidence>
<accession>A0A0C3B1T6</accession>
<dbReference type="Gene3D" id="3.90.1410.10">
    <property type="entry name" value="set domain protein methyltransferase, domain 1"/>
    <property type="match status" value="1"/>
</dbReference>
<dbReference type="CDD" id="cd19180">
    <property type="entry name" value="SET_SpSET10-like"/>
    <property type="match status" value="1"/>
</dbReference>
<dbReference type="SUPFAM" id="SSF82199">
    <property type="entry name" value="SET domain"/>
    <property type="match status" value="1"/>
</dbReference>
<protein>
    <submittedName>
        <fullName evidence="1">Uncharacterized protein</fullName>
    </submittedName>
</protein>
<gene>
    <name evidence="1" type="ORF">M408DRAFT_207242</name>
</gene>
<organism evidence="1 2">
    <name type="scientific">Serendipita vermifera MAFF 305830</name>
    <dbReference type="NCBI Taxonomy" id="933852"/>
    <lineage>
        <taxon>Eukaryota</taxon>
        <taxon>Fungi</taxon>
        <taxon>Dikarya</taxon>
        <taxon>Basidiomycota</taxon>
        <taxon>Agaricomycotina</taxon>
        <taxon>Agaricomycetes</taxon>
        <taxon>Sebacinales</taxon>
        <taxon>Serendipitaceae</taxon>
        <taxon>Serendipita</taxon>
    </lineage>
</organism>
<dbReference type="AlphaFoldDB" id="A0A0C3B1T6"/>
<reference evidence="1 2" key="1">
    <citation type="submission" date="2014-04" db="EMBL/GenBank/DDBJ databases">
        <authorList>
            <consortium name="DOE Joint Genome Institute"/>
            <person name="Kuo A."/>
            <person name="Zuccaro A."/>
            <person name="Kohler A."/>
            <person name="Nagy L.G."/>
            <person name="Floudas D."/>
            <person name="Copeland A."/>
            <person name="Barry K.W."/>
            <person name="Cichocki N."/>
            <person name="Veneault-Fourrey C."/>
            <person name="LaButti K."/>
            <person name="Lindquist E.A."/>
            <person name="Lipzen A."/>
            <person name="Lundell T."/>
            <person name="Morin E."/>
            <person name="Murat C."/>
            <person name="Sun H."/>
            <person name="Tunlid A."/>
            <person name="Henrissat B."/>
            <person name="Grigoriev I.V."/>
            <person name="Hibbett D.S."/>
            <person name="Martin F."/>
            <person name="Nordberg H.P."/>
            <person name="Cantor M.N."/>
            <person name="Hua S.X."/>
        </authorList>
    </citation>
    <scope>NUCLEOTIDE SEQUENCE [LARGE SCALE GENOMIC DNA]</scope>
    <source>
        <strain evidence="1 2">MAFF 305830</strain>
    </source>
</reference>
<name>A0A0C3B1T6_SERVB</name>
<dbReference type="GO" id="GO:0016279">
    <property type="term" value="F:protein-lysine N-methyltransferase activity"/>
    <property type="evidence" value="ECO:0007669"/>
    <property type="project" value="InterPro"/>
</dbReference>
<dbReference type="EMBL" id="KN824313">
    <property type="protein sequence ID" value="KIM25501.1"/>
    <property type="molecule type" value="Genomic_DNA"/>
</dbReference>
<dbReference type="InterPro" id="IPR050600">
    <property type="entry name" value="SETD3_SETD6_MTase"/>
</dbReference>
<dbReference type="STRING" id="933852.A0A0C3B1T6"/>